<dbReference type="EMBL" id="NBIV01000002">
    <property type="protein sequence ID" value="PXF49788.1"/>
    <property type="molecule type" value="Genomic_DNA"/>
</dbReference>
<dbReference type="Proteomes" id="UP000247409">
    <property type="component" value="Unassembled WGS sequence"/>
</dbReference>
<keyword evidence="1" id="KW-0812">Transmembrane</keyword>
<keyword evidence="3" id="KW-1185">Reference proteome</keyword>
<dbReference type="InterPro" id="IPR036330">
    <property type="entry name" value="Ost4p_sf"/>
</dbReference>
<dbReference type="SUPFAM" id="SSF103464">
    <property type="entry name" value="Oligosaccharyltransferase subunit ost4p"/>
    <property type="match status" value="1"/>
</dbReference>
<evidence type="ECO:0000256" key="1">
    <source>
        <dbReference type="SAM" id="Phobius"/>
    </source>
</evidence>
<keyword evidence="1" id="KW-1133">Transmembrane helix</keyword>
<keyword evidence="1" id="KW-0472">Membrane</keyword>
<reference evidence="2 3" key="1">
    <citation type="journal article" date="2018" name="Mol. Biol. Evol.">
        <title>Analysis of the draft genome of the red seaweed Gracilariopsis chorda provides insights into genome size evolution in Rhodophyta.</title>
        <authorList>
            <person name="Lee J."/>
            <person name="Yang E.C."/>
            <person name="Graf L."/>
            <person name="Yang J.H."/>
            <person name="Qiu H."/>
            <person name="Zel Zion U."/>
            <person name="Chan C.X."/>
            <person name="Stephens T.G."/>
            <person name="Weber A.P.M."/>
            <person name="Boo G.H."/>
            <person name="Boo S.M."/>
            <person name="Kim K.M."/>
            <person name="Shin Y."/>
            <person name="Jung M."/>
            <person name="Lee S.J."/>
            <person name="Yim H.S."/>
            <person name="Lee J.H."/>
            <person name="Bhattacharya D."/>
            <person name="Yoon H.S."/>
        </authorList>
    </citation>
    <scope>NUCLEOTIDE SEQUENCE [LARGE SCALE GENOMIC DNA]</scope>
    <source>
        <strain evidence="2 3">SKKU-2015</strain>
        <tissue evidence="2">Whole body</tissue>
    </source>
</reference>
<proteinExistence type="predicted"/>
<accession>A0A2V3J5T3</accession>
<name>A0A2V3J5T3_9FLOR</name>
<sequence>MMSDGDMAQYATVGAIIVMMLVILYHYETTVSDAMHTKQ</sequence>
<evidence type="ECO:0000313" key="3">
    <source>
        <dbReference type="Proteomes" id="UP000247409"/>
    </source>
</evidence>
<dbReference type="AlphaFoldDB" id="A0A2V3J5T3"/>
<organism evidence="2 3">
    <name type="scientific">Gracilariopsis chorda</name>
    <dbReference type="NCBI Taxonomy" id="448386"/>
    <lineage>
        <taxon>Eukaryota</taxon>
        <taxon>Rhodophyta</taxon>
        <taxon>Florideophyceae</taxon>
        <taxon>Rhodymeniophycidae</taxon>
        <taxon>Gracilariales</taxon>
        <taxon>Gracilariaceae</taxon>
        <taxon>Gracilariopsis</taxon>
    </lineage>
</organism>
<evidence type="ECO:0000313" key="2">
    <source>
        <dbReference type="EMBL" id="PXF49788.1"/>
    </source>
</evidence>
<gene>
    <name evidence="2" type="ORF">BWQ96_00440</name>
</gene>
<comment type="caution">
    <text evidence="2">The sequence shown here is derived from an EMBL/GenBank/DDBJ whole genome shotgun (WGS) entry which is preliminary data.</text>
</comment>
<feature type="transmembrane region" description="Helical" evidence="1">
    <location>
        <begin position="7"/>
        <end position="27"/>
    </location>
</feature>
<protein>
    <submittedName>
        <fullName evidence="2">Uncharacterized protein</fullName>
    </submittedName>
</protein>